<proteinExistence type="predicted"/>
<evidence type="ECO:0000313" key="3">
    <source>
        <dbReference type="Proteomes" id="UP000626109"/>
    </source>
</evidence>
<feature type="non-terminal residue" evidence="2">
    <location>
        <position position="58"/>
    </location>
</feature>
<gene>
    <name evidence="2" type="ORF">PGLA2088_LOCUS7017</name>
</gene>
<comment type="caution">
    <text evidence="2">The sequence shown here is derived from an EMBL/GenBank/DDBJ whole genome shotgun (WGS) entry which is preliminary data.</text>
</comment>
<name>A0A813IDN0_POLGL</name>
<dbReference type="Proteomes" id="UP000626109">
    <property type="component" value="Unassembled WGS sequence"/>
</dbReference>
<evidence type="ECO:0000256" key="1">
    <source>
        <dbReference type="SAM" id="MobiDB-lite"/>
    </source>
</evidence>
<dbReference type="EMBL" id="CAJNNW010007126">
    <property type="protein sequence ID" value="CAE8648948.1"/>
    <property type="molecule type" value="Genomic_DNA"/>
</dbReference>
<organism evidence="2 3">
    <name type="scientific">Polarella glacialis</name>
    <name type="common">Dinoflagellate</name>
    <dbReference type="NCBI Taxonomy" id="89957"/>
    <lineage>
        <taxon>Eukaryota</taxon>
        <taxon>Sar</taxon>
        <taxon>Alveolata</taxon>
        <taxon>Dinophyceae</taxon>
        <taxon>Suessiales</taxon>
        <taxon>Suessiaceae</taxon>
        <taxon>Polarella</taxon>
    </lineage>
</organism>
<accession>A0A813IDN0</accession>
<feature type="non-terminal residue" evidence="2">
    <location>
        <position position="1"/>
    </location>
</feature>
<protein>
    <submittedName>
        <fullName evidence="2">Uncharacterized protein</fullName>
    </submittedName>
</protein>
<sequence length="58" mass="6424">LNELAVHEVCHLDRTSRLDARGRRAKEVDDSQDAAAAAPRIVRVYASTEPPRSRPGRS</sequence>
<evidence type="ECO:0000313" key="2">
    <source>
        <dbReference type="EMBL" id="CAE8648948.1"/>
    </source>
</evidence>
<reference evidence="2" key="1">
    <citation type="submission" date="2021-02" db="EMBL/GenBank/DDBJ databases">
        <authorList>
            <person name="Dougan E. K."/>
            <person name="Rhodes N."/>
            <person name="Thang M."/>
            <person name="Chan C."/>
        </authorList>
    </citation>
    <scope>NUCLEOTIDE SEQUENCE</scope>
</reference>
<feature type="region of interest" description="Disordered" evidence="1">
    <location>
        <begin position="23"/>
        <end position="58"/>
    </location>
</feature>
<dbReference type="AlphaFoldDB" id="A0A813IDN0"/>